<organism evidence="1 2">
    <name type="scientific">Mya arenaria</name>
    <name type="common">Soft-shell clam</name>
    <dbReference type="NCBI Taxonomy" id="6604"/>
    <lineage>
        <taxon>Eukaryota</taxon>
        <taxon>Metazoa</taxon>
        <taxon>Spiralia</taxon>
        <taxon>Lophotrochozoa</taxon>
        <taxon>Mollusca</taxon>
        <taxon>Bivalvia</taxon>
        <taxon>Autobranchia</taxon>
        <taxon>Heteroconchia</taxon>
        <taxon>Euheterodonta</taxon>
        <taxon>Imparidentia</taxon>
        <taxon>Neoheterodontei</taxon>
        <taxon>Myida</taxon>
        <taxon>Myoidea</taxon>
        <taxon>Myidae</taxon>
        <taxon>Mya</taxon>
    </lineage>
</organism>
<gene>
    <name evidence="1" type="ORF">MAR_013213</name>
</gene>
<keyword evidence="2" id="KW-1185">Reference proteome</keyword>
<dbReference type="EMBL" id="CP111026">
    <property type="protein sequence ID" value="WAR27509.1"/>
    <property type="molecule type" value="Genomic_DNA"/>
</dbReference>
<dbReference type="Proteomes" id="UP001164746">
    <property type="component" value="Chromosome 15"/>
</dbReference>
<evidence type="ECO:0000313" key="2">
    <source>
        <dbReference type="Proteomes" id="UP001164746"/>
    </source>
</evidence>
<sequence>MISGSGTSCQIARAILSSPLANEVWTLMLYDIEMDAWESSSKGSVLYCNPYKKLVHFNWLGFINEPMKQHFLAEVLLAVAQLSGNIGKTKAAEALVPVIGTAYGMLMKQRYHELSAFQKMVSIALANEQTHQKTSCSDVYWKEFAENEPVYDRLQPIDVSLSHQVMLGAMSTISGTFNEDSSIPLKMAKSFASLVTMSTFISMQEGVSEKWATWSTDLDQQQFCRMYLFRTFHINNPSMTFGKSPRLVPF</sequence>
<reference evidence="1" key="1">
    <citation type="submission" date="2022-11" db="EMBL/GenBank/DDBJ databases">
        <title>Centuries of genome instability and evolution in soft-shell clam transmissible cancer (bioRxiv).</title>
        <authorList>
            <person name="Hart S.F.M."/>
            <person name="Yonemitsu M.A."/>
            <person name="Giersch R.M."/>
            <person name="Beal B.F."/>
            <person name="Arriagada G."/>
            <person name="Davis B.W."/>
            <person name="Ostrander E.A."/>
            <person name="Goff S.P."/>
            <person name="Metzger M.J."/>
        </authorList>
    </citation>
    <scope>NUCLEOTIDE SEQUENCE</scope>
    <source>
        <strain evidence="1">MELC-2E11</strain>
        <tissue evidence="1">Siphon/mantle</tissue>
    </source>
</reference>
<accession>A0ABY7G1X1</accession>
<name>A0ABY7G1X1_MYAAR</name>
<protein>
    <submittedName>
        <fullName evidence="1">Uncharacterized protein</fullName>
    </submittedName>
</protein>
<proteinExistence type="predicted"/>
<evidence type="ECO:0000313" key="1">
    <source>
        <dbReference type="EMBL" id="WAR27509.1"/>
    </source>
</evidence>